<proteinExistence type="predicted"/>
<dbReference type="OrthoDB" id="5424209at2759"/>
<reference evidence="2 3" key="1">
    <citation type="submission" date="2016-10" db="EMBL/GenBank/DDBJ databases">
        <title>Draft genome sequence of Coniochaeta ligniaria NRRL30616, a lignocellulolytic fungus for bioabatement of inhibitors in plant biomass hydrolysates.</title>
        <authorList>
            <consortium name="DOE Joint Genome Institute"/>
            <person name="Jimenez D.J."/>
            <person name="Hector R.E."/>
            <person name="Riley R."/>
            <person name="Sun H."/>
            <person name="Grigoriev I.V."/>
            <person name="Van Elsas J.D."/>
            <person name="Nichols N.N."/>
        </authorList>
    </citation>
    <scope>NUCLEOTIDE SEQUENCE [LARGE SCALE GENOMIC DNA]</scope>
    <source>
        <strain evidence="2 3">NRRL 30616</strain>
    </source>
</reference>
<feature type="region of interest" description="Disordered" evidence="1">
    <location>
        <begin position="31"/>
        <end position="50"/>
    </location>
</feature>
<dbReference type="EMBL" id="KV875097">
    <property type="protein sequence ID" value="OIW29503.1"/>
    <property type="molecule type" value="Genomic_DNA"/>
</dbReference>
<protein>
    <submittedName>
        <fullName evidence="2">Uncharacterized protein</fullName>
    </submittedName>
</protein>
<organism evidence="2 3">
    <name type="scientific">Coniochaeta ligniaria NRRL 30616</name>
    <dbReference type="NCBI Taxonomy" id="1408157"/>
    <lineage>
        <taxon>Eukaryota</taxon>
        <taxon>Fungi</taxon>
        <taxon>Dikarya</taxon>
        <taxon>Ascomycota</taxon>
        <taxon>Pezizomycotina</taxon>
        <taxon>Sordariomycetes</taxon>
        <taxon>Sordariomycetidae</taxon>
        <taxon>Coniochaetales</taxon>
        <taxon>Coniochaetaceae</taxon>
        <taxon>Coniochaeta</taxon>
    </lineage>
</organism>
<evidence type="ECO:0000313" key="3">
    <source>
        <dbReference type="Proteomes" id="UP000182658"/>
    </source>
</evidence>
<accession>A0A1J7IPG1</accession>
<sequence>MSTPTQITEPSEQEQQLYYYGLPSKPRLLARSNASESPWTPRTDDNNHPVGKSIDVVGSRHAMVARWHPEGLCDKAIALLEPVDWTSIDVIRIGYDGDEGPKPVIVWVGVAPGSTTWEVAHDAAVAVRGLLVREGMGDVHCEMRESIVSR</sequence>
<keyword evidence="3" id="KW-1185">Reference proteome</keyword>
<name>A0A1J7IPG1_9PEZI</name>
<dbReference type="InParanoid" id="A0A1J7IPG1"/>
<dbReference type="STRING" id="1408157.A0A1J7IPG1"/>
<gene>
    <name evidence="2" type="ORF">CONLIGDRAFT_680348</name>
</gene>
<evidence type="ECO:0000313" key="2">
    <source>
        <dbReference type="EMBL" id="OIW29503.1"/>
    </source>
</evidence>
<evidence type="ECO:0000256" key="1">
    <source>
        <dbReference type="SAM" id="MobiDB-lite"/>
    </source>
</evidence>
<dbReference type="AlphaFoldDB" id="A0A1J7IPG1"/>
<dbReference type="Proteomes" id="UP000182658">
    <property type="component" value="Unassembled WGS sequence"/>
</dbReference>